<organism evidence="3 4">
    <name type="scientific">Spirosoma foliorum</name>
    <dbReference type="NCBI Taxonomy" id="2710596"/>
    <lineage>
        <taxon>Bacteria</taxon>
        <taxon>Pseudomonadati</taxon>
        <taxon>Bacteroidota</taxon>
        <taxon>Cytophagia</taxon>
        <taxon>Cytophagales</taxon>
        <taxon>Cytophagaceae</taxon>
        <taxon>Spirosoma</taxon>
    </lineage>
</organism>
<protein>
    <submittedName>
        <fullName evidence="3">T9SS type A sorting domain-containing protein</fullName>
    </submittedName>
</protein>
<keyword evidence="4" id="KW-1185">Reference proteome</keyword>
<reference evidence="3 4" key="1">
    <citation type="submission" date="2020-07" db="EMBL/GenBank/DDBJ databases">
        <title>Spirosoma foliorum sp. nov., isolated from the leaves on the Nejang mountain Korea, Republic of.</title>
        <authorList>
            <person name="Ho H."/>
            <person name="Lee Y.-J."/>
            <person name="Nurcahyanto D.-A."/>
            <person name="Kim S.-G."/>
        </authorList>
    </citation>
    <scope>NUCLEOTIDE SEQUENCE [LARGE SCALE GENOMIC DNA]</scope>
    <source>
        <strain evidence="3 4">PL0136</strain>
    </source>
</reference>
<evidence type="ECO:0000256" key="1">
    <source>
        <dbReference type="SAM" id="SignalP"/>
    </source>
</evidence>
<dbReference type="AlphaFoldDB" id="A0A7G5H632"/>
<dbReference type="Proteomes" id="UP000515369">
    <property type="component" value="Chromosome"/>
</dbReference>
<sequence>MKKILLLIAGLVASSASFANQPVAQPSAPQTHVIMTPEHKIKLYVQPLQTKGQVTILDANGQPVYTSNVALQKGLSQQFDLSNLSYGTYRLSLATGSQTQTKTFVVQPNPNESFVVQD</sequence>
<dbReference type="EMBL" id="CP059732">
    <property type="protein sequence ID" value="QMW06574.1"/>
    <property type="molecule type" value="Genomic_DNA"/>
</dbReference>
<dbReference type="InterPro" id="IPR026444">
    <property type="entry name" value="Secre_tail"/>
</dbReference>
<dbReference type="Pfam" id="PF18962">
    <property type="entry name" value="Por_Secre_tail"/>
    <property type="match status" value="1"/>
</dbReference>
<accession>A0A7G5H632</accession>
<keyword evidence="1" id="KW-0732">Signal</keyword>
<evidence type="ECO:0000313" key="3">
    <source>
        <dbReference type="EMBL" id="QMW06574.1"/>
    </source>
</evidence>
<dbReference type="NCBIfam" id="TIGR04183">
    <property type="entry name" value="Por_Secre_tail"/>
    <property type="match status" value="1"/>
</dbReference>
<name>A0A7G5H632_9BACT</name>
<feature type="signal peptide" evidence="1">
    <location>
        <begin position="1"/>
        <end position="19"/>
    </location>
</feature>
<evidence type="ECO:0000259" key="2">
    <source>
        <dbReference type="Pfam" id="PF18962"/>
    </source>
</evidence>
<gene>
    <name evidence="3" type="ORF">H3H32_17590</name>
</gene>
<feature type="domain" description="Secretion system C-terminal sorting" evidence="2">
    <location>
        <begin position="48"/>
        <end position="106"/>
    </location>
</feature>
<dbReference type="Gene3D" id="2.60.40.3080">
    <property type="match status" value="1"/>
</dbReference>
<dbReference type="KEGG" id="sfol:H3H32_17590"/>
<evidence type="ECO:0000313" key="4">
    <source>
        <dbReference type="Proteomes" id="UP000515369"/>
    </source>
</evidence>
<proteinExistence type="predicted"/>
<feature type="chain" id="PRO_5028884419" evidence="1">
    <location>
        <begin position="20"/>
        <end position="118"/>
    </location>
</feature>
<dbReference type="RefSeq" id="WP_182463971.1">
    <property type="nucleotide sequence ID" value="NZ_CP059732.1"/>
</dbReference>